<dbReference type="InterPro" id="IPR000391">
    <property type="entry name" value="Rng_hydr_dOase-bsu"/>
</dbReference>
<dbReference type="RefSeq" id="WP_087838109.1">
    <property type="nucleotide sequence ID" value="NZ_BAAAEN010000006.1"/>
</dbReference>
<dbReference type="CDD" id="cd00667">
    <property type="entry name" value="ring_hydroxylating_dioxygenases_beta"/>
    <property type="match status" value="1"/>
</dbReference>
<accession>A0ABN1BRK7</accession>
<evidence type="ECO:0000256" key="1">
    <source>
        <dbReference type="ARBA" id="ARBA00009570"/>
    </source>
</evidence>
<comment type="caution">
    <text evidence="3">The sequence shown here is derived from an EMBL/GenBank/DDBJ whole genome shotgun (WGS) entry which is preliminary data.</text>
</comment>
<evidence type="ECO:0000313" key="3">
    <source>
        <dbReference type="EMBL" id="GAA0504072.1"/>
    </source>
</evidence>
<protein>
    <recommendedName>
        <fullName evidence="5">p-cumate 2,3-dioxygenase beta subunit</fullName>
    </recommendedName>
</protein>
<keyword evidence="4" id="KW-1185">Reference proteome</keyword>
<comment type="similarity">
    <text evidence="1">Belongs to the bacterial ring-hydroxylating dioxygenase beta subunit family.</text>
</comment>
<dbReference type="Proteomes" id="UP001501706">
    <property type="component" value="Unassembled WGS sequence"/>
</dbReference>
<dbReference type="PANTHER" id="PTHR41534">
    <property type="entry name" value="BLR3401 PROTEIN"/>
    <property type="match status" value="1"/>
</dbReference>
<reference evidence="3 4" key="1">
    <citation type="journal article" date="2019" name="Int. J. Syst. Evol. Microbiol.">
        <title>The Global Catalogue of Microorganisms (GCM) 10K type strain sequencing project: providing services to taxonomists for standard genome sequencing and annotation.</title>
        <authorList>
            <consortium name="The Broad Institute Genomics Platform"/>
            <consortium name="The Broad Institute Genome Sequencing Center for Infectious Disease"/>
            <person name="Wu L."/>
            <person name="Ma J."/>
        </authorList>
    </citation>
    <scope>NUCLEOTIDE SEQUENCE [LARGE SCALE GENOMIC DNA]</scope>
    <source>
        <strain evidence="3 4">JCM 14330</strain>
    </source>
</reference>
<keyword evidence="2" id="KW-0560">Oxidoreductase</keyword>
<proteinExistence type="inferred from homology"/>
<evidence type="ECO:0008006" key="5">
    <source>
        <dbReference type="Google" id="ProtNLM"/>
    </source>
</evidence>
<gene>
    <name evidence="3" type="ORF">GCM10009097_21150</name>
</gene>
<dbReference type="Gene3D" id="3.10.450.50">
    <property type="match status" value="1"/>
</dbReference>
<dbReference type="EMBL" id="BAAAEN010000006">
    <property type="protein sequence ID" value="GAA0504072.1"/>
    <property type="molecule type" value="Genomic_DNA"/>
</dbReference>
<evidence type="ECO:0000256" key="2">
    <source>
        <dbReference type="ARBA" id="ARBA00023002"/>
    </source>
</evidence>
<dbReference type="SUPFAM" id="SSF54427">
    <property type="entry name" value="NTF2-like"/>
    <property type="match status" value="1"/>
</dbReference>
<sequence>MQQSAAGRLTRAEAEDFLYFEAALLDEWRLKEWLELLTPDATYLIPPNDKPDGDPRNTLFIIADDAERIRQRVIRVLDPNCHAEAPRSRLRRSISNVRVLGQEGDLATVAANFICHRYRRHERIREYVGGLTYQLRITADGLKIRQRRIVIDAHELGSLGSVSFIL</sequence>
<dbReference type="Pfam" id="PF00866">
    <property type="entry name" value="Ring_hydroxyl_B"/>
    <property type="match status" value="1"/>
</dbReference>
<organism evidence="3 4">
    <name type="scientific">Pigmentiphaga daeguensis</name>
    <dbReference type="NCBI Taxonomy" id="414049"/>
    <lineage>
        <taxon>Bacteria</taxon>
        <taxon>Pseudomonadati</taxon>
        <taxon>Pseudomonadota</taxon>
        <taxon>Betaproteobacteria</taxon>
        <taxon>Burkholderiales</taxon>
        <taxon>Alcaligenaceae</taxon>
        <taxon>Pigmentiphaga</taxon>
    </lineage>
</organism>
<name>A0ABN1BRK7_9BURK</name>
<dbReference type="PANTHER" id="PTHR41534:SF2">
    <property type="entry name" value="3-PHENYLPROPIONATE_CINNAMIC ACID DIOXYGENASE SUBUNIT BETA"/>
    <property type="match status" value="1"/>
</dbReference>
<evidence type="ECO:0000313" key="4">
    <source>
        <dbReference type="Proteomes" id="UP001501706"/>
    </source>
</evidence>
<dbReference type="InterPro" id="IPR032710">
    <property type="entry name" value="NTF2-like_dom_sf"/>
</dbReference>